<dbReference type="HOGENOM" id="CLU_018297_3_1_9"/>
<dbReference type="STRING" id="697281.Mahau_0793"/>
<dbReference type="RefSeq" id="WP_013780422.1">
    <property type="nucleotide sequence ID" value="NC_015520.1"/>
</dbReference>
<evidence type="ECO:0000259" key="10">
    <source>
        <dbReference type="Pfam" id="PF02463"/>
    </source>
</evidence>
<name>F4A1F8_MAHA5</name>
<accession>F4A1F8</accession>
<dbReference type="PANTHER" id="PTHR11059:SF0">
    <property type="entry name" value="DNA REPAIR PROTEIN RECN"/>
    <property type="match status" value="1"/>
</dbReference>
<sequence length="574" mass="64490">MLKELIIENLVLIDYAHIAFDQGLNILTGETGAGKSVIIDAIALLLGERADKDAIRSGCDKGRIEGLFDITGYTEVKDLLDLYGIDLSDDEYLILSRELNASGKNVCRINGAAVPLSMLKDISSRLINLHSQASHYALLDAQNHGLFLDRFAGVEVEELKSEISKYYNKWQKLNAELSKWSADPQIRQREMDLLSYQINEIEAARLRPGEDVELEQQRTIYNNYQRIMDVLLEAYTSLYNGEEEQPPLIDVLGDLQKGLKGISDIDPKLAKISDDIDSIIYDVEELISSVSNYMDTMEYSPAQADEIEDRLNTINNLKRKYGDTIEDISAYKNKLIEKLEIYQNSQQYIQNLEEDKCETERELYSICSVLSEKRKIAAAQLESQVMAELKDIAMENAIFKVSVISPENMEDARYTQNGFDDINFLMTANPGEPLRPLAKVASGGEMSRIMLALNAVLGHIDRVPTMIFDEIDAGISGKTAHKVAQKLARISREHQLICVTHLAQIASMADAHYLIKKENKGQRTYTRTYLLDPNQRLKEIARLLGGIELSSASMSYAREMMDTSAAFKANTAAS</sequence>
<dbReference type="OrthoDB" id="9806954at2"/>
<organism evidence="11 12">
    <name type="scientific">Mahella australiensis (strain DSM 15567 / CIP 107919 / 50-1 BON)</name>
    <dbReference type="NCBI Taxonomy" id="697281"/>
    <lineage>
        <taxon>Bacteria</taxon>
        <taxon>Bacillati</taxon>
        <taxon>Bacillota</taxon>
        <taxon>Clostridia</taxon>
        <taxon>Thermoanaerobacterales</taxon>
        <taxon>Thermoanaerobacterales Family IV. Incertae Sedis</taxon>
        <taxon>Mahella</taxon>
    </lineage>
</organism>
<proteinExistence type="inferred from homology"/>
<dbReference type="CDD" id="cd03241">
    <property type="entry name" value="ABC_RecN"/>
    <property type="match status" value="2"/>
</dbReference>
<dbReference type="InterPro" id="IPR004604">
    <property type="entry name" value="DNA_recomb/repair_RecN"/>
</dbReference>
<dbReference type="Gene3D" id="3.40.50.300">
    <property type="entry name" value="P-loop containing nucleotide triphosphate hydrolases"/>
    <property type="match status" value="2"/>
</dbReference>
<dbReference type="GO" id="GO:0006281">
    <property type="term" value="P:DNA repair"/>
    <property type="evidence" value="ECO:0007669"/>
    <property type="project" value="UniProtKB-KW"/>
</dbReference>
<keyword evidence="12" id="KW-1185">Reference proteome</keyword>
<dbReference type="GO" id="GO:0043590">
    <property type="term" value="C:bacterial nucleoid"/>
    <property type="evidence" value="ECO:0007669"/>
    <property type="project" value="TreeGrafter"/>
</dbReference>
<evidence type="ECO:0000256" key="4">
    <source>
        <dbReference type="ARBA" id="ARBA00022741"/>
    </source>
</evidence>
<keyword evidence="6" id="KW-0067">ATP-binding</keyword>
<dbReference type="EMBL" id="CP002360">
    <property type="protein sequence ID" value="AEE95992.1"/>
    <property type="molecule type" value="Genomic_DNA"/>
</dbReference>
<evidence type="ECO:0000256" key="3">
    <source>
        <dbReference type="ARBA" id="ARBA00021315"/>
    </source>
</evidence>
<evidence type="ECO:0000256" key="1">
    <source>
        <dbReference type="ARBA" id="ARBA00003618"/>
    </source>
</evidence>
<dbReference type="GO" id="GO:0006310">
    <property type="term" value="P:DNA recombination"/>
    <property type="evidence" value="ECO:0007669"/>
    <property type="project" value="InterPro"/>
</dbReference>
<dbReference type="PIRSF" id="PIRSF003128">
    <property type="entry name" value="RecN"/>
    <property type="match status" value="1"/>
</dbReference>
<dbReference type="PANTHER" id="PTHR11059">
    <property type="entry name" value="DNA REPAIR PROTEIN RECN"/>
    <property type="match status" value="1"/>
</dbReference>
<dbReference type="InterPro" id="IPR003395">
    <property type="entry name" value="RecF/RecN/SMC_N"/>
</dbReference>
<dbReference type="FunFam" id="3.40.50.300:FF:000319">
    <property type="entry name" value="DNA repair protein RecN"/>
    <property type="match status" value="1"/>
</dbReference>
<evidence type="ECO:0000256" key="6">
    <source>
        <dbReference type="ARBA" id="ARBA00022840"/>
    </source>
</evidence>
<protein>
    <recommendedName>
        <fullName evidence="3 9">DNA repair protein RecN</fullName>
    </recommendedName>
    <alternativeName>
        <fullName evidence="8 9">Recombination protein N</fullName>
    </alternativeName>
</protein>
<keyword evidence="7 9" id="KW-0234">DNA repair</keyword>
<feature type="domain" description="RecF/RecN/SMC N-terminal" evidence="10">
    <location>
        <begin position="1"/>
        <end position="521"/>
    </location>
</feature>
<dbReference type="SUPFAM" id="SSF52540">
    <property type="entry name" value="P-loop containing nucleoside triphosphate hydrolases"/>
    <property type="match status" value="1"/>
</dbReference>
<dbReference type="Pfam" id="PF02463">
    <property type="entry name" value="SMC_N"/>
    <property type="match status" value="1"/>
</dbReference>
<evidence type="ECO:0000313" key="11">
    <source>
        <dbReference type="EMBL" id="AEE95992.1"/>
    </source>
</evidence>
<reference evidence="11 12" key="2">
    <citation type="journal article" date="2011" name="Stand. Genomic Sci.">
        <title>Complete genome sequence of Mahella australiensis type strain (50-1 BON).</title>
        <authorList>
            <person name="Sikorski J."/>
            <person name="Teshima H."/>
            <person name="Nolan M."/>
            <person name="Lucas S."/>
            <person name="Hammon N."/>
            <person name="Deshpande S."/>
            <person name="Cheng J.F."/>
            <person name="Pitluck S."/>
            <person name="Liolios K."/>
            <person name="Pagani I."/>
            <person name="Ivanova N."/>
            <person name="Huntemann M."/>
            <person name="Mavromatis K."/>
            <person name="Ovchinikova G."/>
            <person name="Pati A."/>
            <person name="Tapia R."/>
            <person name="Han C."/>
            <person name="Goodwin L."/>
            <person name="Chen A."/>
            <person name="Palaniappan K."/>
            <person name="Land M."/>
            <person name="Hauser L."/>
            <person name="Ngatchou-Djao O.D."/>
            <person name="Rohde M."/>
            <person name="Pukall R."/>
            <person name="Spring S."/>
            <person name="Abt B."/>
            <person name="Goker M."/>
            <person name="Detter J.C."/>
            <person name="Woyke T."/>
            <person name="Bristow J."/>
            <person name="Markowitz V."/>
            <person name="Hugenholtz P."/>
            <person name="Eisen J.A."/>
            <person name="Kyrpides N.C."/>
            <person name="Klenk H.P."/>
            <person name="Lapidus A."/>
        </authorList>
    </citation>
    <scope>NUCLEOTIDE SEQUENCE [LARGE SCALE GENOMIC DNA]</scope>
    <source>
        <strain evidence="12">DSM 15567 / CIP 107919 / 50-1 BON</strain>
    </source>
</reference>
<dbReference type="GO" id="GO:0005524">
    <property type="term" value="F:ATP binding"/>
    <property type="evidence" value="ECO:0007669"/>
    <property type="project" value="UniProtKB-KW"/>
</dbReference>
<evidence type="ECO:0000256" key="7">
    <source>
        <dbReference type="ARBA" id="ARBA00023204"/>
    </source>
</evidence>
<dbReference type="KEGG" id="mas:Mahau_0793"/>
<comment type="function">
    <text evidence="1 9">May be involved in recombinational repair of damaged DNA.</text>
</comment>
<dbReference type="NCBIfam" id="TIGR00634">
    <property type="entry name" value="recN"/>
    <property type="match status" value="1"/>
</dbReference>
<dbReference type="FunFam" id="3.40.50.300:FF:000356">
    <property type="entry name" value="DNA repair protein RecN"/>
    <property type="match status" value="1"/>
</dbReference>
<evidence type="ECO:0000256" key="9">
    <source>
        <dbReference type="PIRNR" id="PIRNR003128"/>
    </source>
</evidence>
<dbReference type="InterPro" id="IPR027417">
    <property type="entry name" value="P-loop_NTPase"/>
</dbReference>
<dbReference type="AlphaFoldDB" id="F4A1F8"/>
<reference evidence="12" key="1">
    <citation type="submission" date="2010-11" db="EMBL/GenBank/DDBJ databases">
        <title>The complete genome of Mahella australiensis DSM 15567.</title>
        <authorList>
            <consortium name="US DOE Joint Genome Institute (JGI-PGF)"/>
            <person name="Lucas S."/>
            <person name="Copeland A."/>
            <person name="Lapidus A."/>
            <person name="Bruce D."/>
            <person name="Goodwin L."/>
            <person name="Pitluck S."/>
            <person name="Kyrpides N."/>
            <person name="Mavromatis K."/>
            <person name="Pagani I."/>
            <person name="Ivanova N."/>
            <person name="Teshima H."/>
            <person name="Brettin T."/>
            <person name="Detter J.C."/>
            <person name="Han C."/>
            <person name="Tapia R."/>
            <person name="Land M."/>
            <person name="Hauser L."/>
            <person name="Markowitz V."/>
            <person name="Cheng J.-F."/>
            <person name="Hugenholtz P."/>
            <person name="Woyke T."/>
            <person name="Wu D."/>
            <person name="Spring S."/>
            <person name="Pukall R."/>
            <person name="Steenblock K."/>
            <person name="Schneider S."/>
            <person name="Klenk H.-P."/>
            <person name="Eisen J.A."/>
        </authorList>
    </citation>
    <scope>NUCLEOTIDE SEQUENCE [LARGE SCALE GENOMIC DNA]</scope>
    <source>
        <strain evidence="12">DSM 15567 / CIP 107919 / 50-1 BON</strain>
    </source>
</reference>
<evidence type="ECO:0000256" key="5">
    <source>
        <dbReference type="ARBA" id="ARBA00022763"/>
    </source>
</evidence>
<dbReference type="Proteomes" id="UP000008457">
    <property type="component" value="Chromosome"/>
</dbReference>
<dbReference type="GO" id="GO:0009432">
    <property type="term" value="P:SOS response"/>
    <property type="evidence" value="ECO:0007669"/>
    <property type="project" value="TreeGrafter"/>
</dbReference>
<keyword evidence="4" id="KW-0547">Nucleotide-binding</keyword>
<evidence type="ECO:0000256" key="8">
    <source>
        <dbReference type="ARBA" id="ARBA00033408"/>
    </source>
</evidence>
<dbReference type="eggNOG" id="COG0497">
    <property type="taxonomic scope" value="Bacteria"/>
</dbReference>
<gene>
    <name evidence="11" type="ordered locus">Mahau_0793</name>
</gene>
<comment type="similarity">
    <text evidence="2 9">Belongs to the RecN family.</text>
</comment>
<evidence type="ECO:0000256" key="2">
    <source>
        <dbReference type="ARBA" id="ARBA00009441"/>
    </source>
</evidence>
<evidence type="ECO:0000313" key="12">
    <source>
        <dbReference type="Proteomes" id="UP000008457"/>
    </source>
</evidence>
<keyword evidence="5 9" id="KW-0227">DNA damage</keyword>